<comment type="caution">
    <text evidence="1">The sequence shown here is derived from an EMBL/GenBank/DDBJ whole genome shotgun (WGS) entry which is preliminary data.</text>
</comment>
<sequence>MTTKLTLTVEEKVITTAKKYARRKGKSLSHIVENYLRSISAKDESETQLSPKVAKLKGAIKLPADFDYKKSLGTALSKKYKK</sequence>
<dbReference type="Pfam" id="PF19891">
    <property type="entry name" value="DUF6364"/>
    <property type="match status" value="1"/>
</dbReference>
<evidence type="ECO:0008006" key="2">
    <source>
        <dbReference type="Google" id="ProtNLM"/>
    </source>
</evidence>
<organism evidence="1">
    <name type="scientific">mine drainage metagenome</name>
    <dbReference type="NCBI Taxonomy" id="410659"/>
    <lineage>
        <taxon>unclassified sequences</taxon>
        <taxon>metagenomes</taxon>
        <taxon>ecological metagenomes</taxon>
    </lineage>
</organism>
<dbReference type="EMBL" id="MLJW01000098">
    <property type="protein sequence ID" value="OIR00143.1"/>
    <property type="molecule type" value="Genomic_DNA"/>
</dbReference>
<gene>
    <name evidence="1" type="ORF">GALL_177890</name>
</gene>
<name>A0A1J5RW20_9ZZZZ</name>
<dbReference type="InterPro" id="IPR045944">
    <property type="entry name" value="DUF6364"/>
</dbReference>
<evidence type="ECO:0000313" key="1">
    <source>
        <dbReference type="EMBL" id="OIR00143.1"/>
    </source>
</evidence>
<accession>A0A1J5RW20</accession>
<proteinExistence type="predicted"/>
<reference evidence="1" key="1">
    <citation type="submission" date="2016-10" db="EMBL/GenBank/DDBJ databases">
        <title>Sequence of Gallionella enrichment culture.</title>
        <authorList>
            <person name="Poehlein A."/>
            <person name="Muehling M."/>
            <person name="Daniel R."/>
        </authorList>
    </citation>
    <scope>NUCLEOTIDE SEQUENCE</scope>
</reference>
<protein>
    <recommendedName>
        <fullName evidence="2">Antitoxin</fullName>
    </recommendedName>
</protein>
<dbReference type="AlphaFoldDB" id="A0A1J5RW20"/>